<dbReference type="GO" id="GO:0009103">
    <property type="term" value="P:lipopolysaccharide biosynthetic process"/>
    <property type="evidence" value="ECO:0007669"/>
    <property type="project" value="TreeGrafter"/>
</dbReference>
<evidence type="ECO:0000313" key="4">
    <source>
        <dbReference type="Proteomes" id="UP000219281"/>
    </source>
</evidence>
<dbReference type="CDD" id="cd03809">
    <property type="entry name" value="GT4_MtfB-like"/>
    <property type="match status" value="1"/>
</dbReference>
<dbReference type="Pfam" id="PF00534">
    <property type="entry name" value="Glycos_transf_1"/>
    <property type="match status" value="1"/>
</dbReference>
<dbReference type="SUPFAM" id="SSF53756">
    <property type="entry name" value="UDP-Glycosyltransferase/glycogen phosphorylase"/>
    <property type="match status" value="1"/>
</dbReference>
<proteinExistence type="predicted"/>
<evidence type="ECO:0000256" key="1">
    <source>
        <dbReference type="ARBA" id="ARBA00022679"/>
    </source>
</evidence>
<dbReference type="RefSeq" id="WP_097133362.1">
    <property type="nucleotide sequence ID" value="NZ_OCMT01000004.1"/>
</dbReference>
<keyword evidence="4" id="KW-1185">Reference proteome</keyword>
<dbReference type="GO" id="GO:0016757">
    <property type="term" value="F:glycosyltransferase activity"/>
    <property type="evidence" value="ECO:0007669"/>
    <property type="project" value="InterPro"/>
</dbReference>
<accession>A0A286AD74</accession>
<sequence>MRVLFDGQIFELQKFGGISRYFTELINGINSYSAHQAICPIIYSENIHYSEKINPKIPILDQLNMMLELRFNIEKRKRYCTRKNGKGITKSLQSQNFDVFVPTYYDTDFLSDLRDKPFVLNVYDMIHEIFPSHLSSEDHIAIQKAKLIEKATKIIAISQSTKNDILKFHPKTDASKIDVVYLSHSLDNSEILELGLPANYILFVGNRGGYKNFAFFLNAIASLLLDTQGLFLVCAGGNAFNEDEGEMIKNLGLDEKVIQINFKDFELATYYKKAKCFVFPSAYEGFGIPVLEAMSCGCPVVLAAHSSFPEVAEDAGLYFELDNAEDLNQKVRALLEDENLRTHYSKKGIVQASKFSWEKTVADCVKVFKSALKS</sequence>
<dbReference type="OrthoDB" id="9801609at2"/>
<dbReference type="AlphaFoldDB" id="A0A286AD74"/>
<dbReference type="Gene3D" id="3.40.50.2000">
    <property type="entry name" value="Glycogen Phosphorylase B"/>
    <property type="match status" value="2"/>
</dbReference>
<dbReference type="PANTHER" id="PTHR46401">
    <property type="entry name" value="GLYCOSYLTRANSFERASE WBBK-RELATED"/>
    <property type="match status" value="1"/>
</dbReference>
<evidence type="ECO:0000259" key="2">
    <source>
        <dbReference type="Pfam" id="PF00534"/>
    </source>
</evidence>
<protein>
    <submittedName>
        <fullName evidence="3">Glycosyltransferase involved in cell wall bisynthesis</fullName>
    </submittedName>
</protein>
<dbReference type="InterPro" id="IPR001296">
    <property type="entry name" value="Glyco_trans_1"/>
</dbReference>
<name>A0A286AD74_9SPHI</name>
<dbReference type="EMBL" id="OCMT01000004">
    <property type="protein sequence ID" value="SOD19856.1"/>
    <property type="molecule type" value="Genomic_DNA"/>
</dbReference>
<reference evidence="4" key="1">
    <citation type="submission" date="2017-09" db="EMBL/GenBank/DDBJ databases">
        <authorList>
            <person name="Varghese N."/>
            <person name="Submissions S."/>
        </authorList>
    </citation>
    <scope>NUCLEOTIDE SEQUENCE [LARGE SCALE GENOMIC DNA]</scope>
    <source>
        <strain evidence="4">CGMCC 1.12803</strain>
    </source>
</reference>
<dbReference type="PANTHER" id="PTHR46401:SF2">
    <property type="entry name" value="GLYCOSYLTRANSFERASE WBBK-RELATED"/>
    <property type="match status" value="1"/>
</dbReference>
<evidence type="ECO:0000313" key="3">
    <source>
        <dbReference type="EMBL" id="SOD19856.1"/>
    </source>
</evidence>
<dbReference type="Proteomes" id="UP000219281">
    <property type="component" value="Unassembled WGS sequence"/>
</dbReference>
<organism evidence="3 4">
    <name type="scientific">Pedobacter xixiisoli</name>
    <dbReference type="NCBI Taxonomy" id="1476464"/>
    <lineage>
        <taxon>Bacteria</taxon>
        <taxon>Pseudomonadati</taxon>
        <taxon>Bacteroidota</taxon>
        <taxon>Sphingobacteriia</taxon>
        <taxon>Sphingobacteriales</taxon>
        <taxon>Sphingobacteriaceae</taxon>
        <taxon>Pedobacter</taxon>
    </lineage>
</organism>
<gene>
    <name evidence="3" type="ORF">SAMN06297358_3563</name>
</gene>
<feature type="domain" description="Glycosyl transferase family 1" evidence="2">
    <location>
        <begin position="197"/>
        <end position="348"/>
    </location>
</feature>
<keyword evidence="1 3" id="KW-0808">Transferase</keyword>